<evidence type="ECO:0000256" key="8">
    <source>
        <dbReference type="HAMAP-Rule" id="MF_00197"/>
    </source>
</evidence>
<gene>
    <name evidence="8" type="primary">dapF</name>
    <name evidence="10" type="ORF">FG383_09395</name>
</gene>
<dbReference type="InterPro" id="IPR018510">
    <property type="entry name" value="DAP_epimerase_AS"/>
</dbReference>
<organism evidence="10 11">
    <name type="scientific">Psychrobacillus soli</name>
    <dbReference type="NCBI Taxonomy" id="1543965"/>
    <lineage>
        <taxon>Bacteria</taxon>
        <taxon>Bacillati</taxon>
        <taxon>Bacillota</taxon>
        <taxon>Bacilli</taxon>
        <taxon>Bacillales</taxon>
        <taxon>Bacillaceae</taxon>
        <taxon>Psychrobacillus</taxon>
    </lineage>
</organism>
<dbReference type="GO" id="GO:0008837">
    <property type="term" value="F:diaminopimelate epimerase activity"/>
    <property type="evidence" value="ECO:0007669"/>
    <property type="project" value="UniProtKB-UniRule"/>
</dbReference>
<dbReference type="NCBIfam" id="TIGR00652">
    <property type="entry name" value="DapF"/>
    <property type="match status" value="1"/>
</dbReference>
<proteinExistence type="inferred from homology"/>
<dbReference type="Pfam" id="PF01678">
    <property type="entry name" value="DAP_epimerase"/>
    <property type="match status" value="2"/>
</dbReference>
<feature type="binding site" evidence="8">
    <location>
        <position position="11"/>
    </location>
    <ligand>
        <name>substrate</name>
    </ligand>
</feature>
<dbReference type="InterPro" id="IPR001653">
    <property type="entry name" value="DAP_epimerase_DapF"/>
</dbReference>
<comment type="subunit">
    <text evidence="8">Homodimer.</text>
</comment>
<comment type="pathway">
    <text evidence="1 8">Amino-acid biosynthesis; L-lysine biosynthesis via DAP pathway; DL-2,6-diaminopimelate from LL-2,6-diaminopimelate: step 1/1.</text>
</comment>
<reference evidence="10 11" key="1">
    <citation type="submission" date="2019-05" db="EMBL/GenBank/DDBJ databases">
        <title>Psychrobacillus vulpis sp. nov., a new species isolated from feces of a red fox that inhabits in The Tablas de Daimiel Natural Park, Albacete, Spain.</title>
        <authorList>
            <person name="Rodriguez M."/>
            <person name="Reina J.C."/>
            <person name="Bejar V."/>
            <person name="Llamas I."/>
        </authorList>
    </citation>
    <scope>NUCLEOTIDE SEQUENCE [LARGE SCALE GENOMIC DNA]</scope>
    <source>
        <strain evidence="10 11">NHI-2</strain>
    </source>
</reference>
<keyword evidence="5 8" id="KW-0457">Lysine biosynthesis</keyword>
<evidence type="ECO:0000256" key="5">
    <source>
        <dbReference type="ARBA" id="ARBA00023154"/>
    </source>
</evidence>
<comment type="catalytic activity">
    <reaction evidence="7 8">
        <text>(2S,6S)-2,6-diaminopimelate = meso-2,6-diaminopimelate</text>
        <dbReference type="Rhea" id="RHEA:15393"/>
        <dbReference type="ChEBI" id="CHEBI:57609"/>
        <dbReference type="ChEBI" id="CHEBI:57791"/>
        <dbReference type="EC" id="5.1.1.7"/>
    </reaction>
</comment>
<feature type="binding site" evidence="8">
    <location>
        <begin position="72"/>
        <end position="73"/>
    </location>
    <ligand>
        <name>substrate</name>
    </ligand>
</feature>
<evidence type="ECO:0000313" key="10">
    <source>
        <dbReference type="EMBL" id="TQR15395.1"/>
    </source>
</evidence>
<comment type="similarity">
    <text evidence="2 8">Belongs to the diaminopimelate epimerase family.</text>
</comment>
<feature type="active site" evidence="9">
    <location>
        <position position="71"/>
    </location>
</feature>
<dbReference type="PANTHER" id="PTHR31689">
    <property type="entry name" value="DIAMINOPIMELATE EPIMERASE, CHLOROPLASTIC"/>
    <property type="match status" value="1"/>
</dbReference>
<sequence length="280" mass="31089">MPFTKMHGCGNDYIYINCFEQNIEHPELLSKAISDRHFGVGGDGIVLICPSENGDAKMRMFNIDGSEGKMCGNAIRCVAKYVYDNNIAKKEMIKIDTLSGVKTINLQVKDDQMYAATVDMGEAILKPSAVPVLLEEKEALIDYSLQIEDTTYNITTVSMGNPHCVLFYEDISSIDLSVIGPKFEHHPIFPESVNTEFIQIENRTMIHMRVWERGSGETLACGTGACAAVVASVLNGYCDKDTDITVKLLGGELIIRYTDNSVFMTGPAEKVFEGKFQWKK</sequence>
<feature type="active site" description="Proton donor" evidence="8">
    <location>
        <position position="71"/>
    </location>
</feature>
<comment type="function">
    <text evidence="8">Catalyzes the stereoinversion of LL-2,6-diaminopimelate (L,L-DAP) to meso-diaminopimelate (meso-DAP), a precursor of L-lysine and an essential component of the bacterial peptidoglycan.</text>
</comment>
<evidence type="ECO:0000256" key="6">
    <source>
        <dbReference type="ARBA" id="ARBA00023235"/>
    </source>
</evidence>
<evidence type="ECO:0000256" key="9">
    <source>
        <dbReference type="PROSITE-ProRule" id="PRU10125"/>
    </source>
</evidence>
<evidence type="ECO:0000256" key="2">
    <source>
        <dbReference type="ARBA" id="ARBA00010219"/>
    </source>
</evidence>
<comment type="caution">
    <text evidence="10">The sequence shown here is derived from an EMBL/GenBank/DDBJ whole genome shotgun (WGS) entry which is preliminary data.</text>
</comment>
<evidence type="ECO:0000256" key="3">
    <source>
        <dbReference type="ARBA" id="ARBA00013080"/>
    </source>
</evidence>
<dbReference type="HAMAP" id="MF_00197">
    <property type="entry name" value="DAP_epimerase"/>
    <property type="match status" value="1"/>
</dbReference>
<dbReference type="OrthoDB" id="9805408at2"/>
<feature type="binding site" evidence="8">
    <location>
        <begin position="222"/>
        <end position="223"/>
    </location>
    <ligand>
        <name>substrate</name>
    </ligand>
</feature>
<name>A0A544TD91_9BACI</name>
<feature type="site" description="Could be important to modulate the pK values of the two catalytic cysteine residues" evidence="8">
    <location>
        <position position="163"/>
    </location>
</feature>
<feature type="binding site" evidence="8">
    <location>
        <position position="194"/>
    </location>
    <ligand>
        <name>substrate</name>
    </ligand>
</feature>
<feature type="active site" description="Proton acceptor" evidence="8">
    <location>
        <position position="221"/>
    </location>
</feature>
<evidence type="ECO:0000256" key="1">
    <source>
        <dbReference type="ARBA" id="ARBA00005196"/>
    </source>
</evidence>
<comment type="subcellular location">
    <subcellularLocation>
        <location evidence="8">Cytoplasm</location>
    </subcellularLocation>
</comment>
<dbReference type="UniPathway" id="UPA00034">
    <property type="reaction ID" value="UER00025"/>
</dbReference>
<dbReference type="Proteomes" id="UP000318937">
    <property type="component" value="Unassembled WGS sequence"/>
</dbReference>
<protein>
    <recommendedName>
        <fullName evidence="3 8">Diaminopimelate epimerase</fullName>
        <shortName evidence="8">DAP epimerase</shortName>
        <ecNumber evidence="3 8">5.1.1.7</ecNumber>
    </recommendedName>
    <alternativeName>
        <fullName evidence="8">PLP-independent amino acid racemase</fullName>
    </alternativeName>
</protein>
<keyword evidence="6 8" id="KW-0413">Isomerase</keyword>
<feature type="binding site" evidence="8">
    <location>
        <begin position="212"/>
        <end position="213"/>
    </location>
    <ligand>
        <name>substrate</name>
    </ligand>
</feature>
<dbReference type="EC" id="5.1.1.7" evidence="3 8"/>
<comment type="caution">
    <text evidence="8">Lacks conserved residue(s) required for the propagation of feature annotation.</text>
</comment>
<dbReference type="AlphaFoldDB" id="A0A544TD91"/>
<dbReference type="PROSITE" id="PS01326">
    <property type="entry name" value="DAP_EPIMERASE"/>
    <property type="match status" value="1"/>
</dbReference>
<evidence type="ECO:0000256" key="4">
    <source>
        <dbReference type="ARBA" id="ARBA00022605"/>
    </source>
</evidence>
<evidence type="ECO:0000313" key="11">
    <source>
        <dbReference type="Proteomes" id="UP000318937"/>
    </source>
</evidence>
<dbReference type="Gene3D" id="3.10.310.10">
    <property type="entry name" value="Diaminopimelate Epimerase, Chain A, domain 1"/>
    <property type="match status" value="2"/>
</dbReference>
<keyword evidence="11" id="KW-1185">Reference proteome</keyword>
<dbReference type="GO" id="GO:0005829">
    <property type="term" value="C:cytosol"/>
    <property type="evidence" value="ECO:0007669"/>
    <property type="project" value="TreeGrafter"/>
</dbReference>
<keyword evidence="4 8" id="KW-0028">Amino-acid biosynthesis</keyword>
<dbReference type="EMBL" id="VDGG01000016">
    <property type="protein sequence ID" value="TQR15395.1"/>
    <property type="molecule type" value="Genomic_DNA"/>
</dbReference>
<feature type="site" description="Could be important to modulate the pK values of the two catalytic cysteine residues" evidence="8">
    <location>
        <position position="212"/>
    </location>
</feature>
<dbReference type="GO" id="GO:0009089">
    <property type="term" value="P:lysine biosynthetic process via diaminopimelate"/>
    <property type="evidence" value="ECO:0007669"/>
    <property type="project" value="UniProtKB-UniRule"/>
</dbReference>
<dbReference type="PANTHER" id="PTHR31689:SF0">
    <property type="entry name" value="DIAMINOPIMELATE EPIMERASE"/>
    <property type="match status" value="1"/>
</dbReference>
<evidence type="ECO:0000256" key="7">
    <source>
        <dbReference type="ARBA" id="ARBA00051712"/>
    </source>
</evidence>
<feature type="binding site" evidence="8">
    <location>
        <position position="62"/>
    </location>
    <ligand>
        <name>substrate</name>
    </ligand>
</feature>
<accession>A0A544TD91</accession>
<keyword evidence="8" id="KW-0963">Cytoplasm</keyword>
<feature type="binding site" evidence="8">
    <location>
        <position position="161"/>
    </location>
    <ligand>
        <name>substrate</name>
    </ligand>
</feature>
<dbReference type="SUPFAM" id="SSF54506">
    <property type="entry name" value="Diaminopimelate epimerase-like"/>
    <property type="match status" value="2"/>
</dbReference>